<accession>A0ACC2W716</accession>
<reference evidence="1" key="1">
    <citation type="submission" date="2023-04" db="EMBL/GenBank/DDBJ databases">
        <title>Draft Genome sequencing of Naganishia species isolated from polar environments using Oxford Nanopore Technology.</title>
        <authorList>
            <person name="Leo P."/>
            <person name="Venkateswaran K."/>
        </authorList>
    </citation>
    <scope>NUCLEOTIDE SEQUENCE</scope>
    <source>
        <strain evidence="1">MNA-CCFEE 5262</strain>
    </source>
</reference>
<name>A0ACC2W716_9TREE</name>
<evidence type="ECO:0000313" key="2">
    <source>
        <dbReference type="Proteomes" id="UP001230649"/>
    </source>
</evidence>
<sequence>MDWRKSYEDGVAAFKAKDYGKSVRLLNESLNLGGKRFAVLDARAAAFEKLLEYDKAMKDCRDCIVLDPKSNKSYLRASRICEIRQQPEKALKFLEHAIQVTPASQVDPYLKRLEVLQGLVECLQPQVTRIDPITVLPEELLALVFEMAIEEDSKMAPRFSWVSRTWREMTVNCPFLWRRVFLNGARVSQSMRRLQVYGQRGQGKLDDIHITRLSAQSESMIPAIRPFMRRVKALTIGSEESATLGSFITELQHTCHHLEELVVQMGTNLRPLRFPAQLHLGLVAPSATSALRSIKLMGLTCGDMQLNSIVVEAFDNLETVVFDHCWISPDELVIAGQEEPVTSDILHRSLGQTKNLKRLEIRAPRYGPHGMTKEYSSDAVTMEKLQILVIPPPNEWAISAVTPNVRQFGMFRDEMNPGATSRNLLPSLKQLAPTQIPVSDLETLEITVNDNDKSAALKSWLMRLNNVVDLNVISETHCREDGGSWGVDVHLVQPMLEAANNKIVSVLHGRQEWCPQMRSLRLTRCLVPPREIMEYVKARRTSPTLATIRDLTLEDCSTLPAEAEMWLKRNVENFKIIKTPNTAKNSLARPNPVVNRKCTMLIQTLYIQLLG</sequence>
<keyword evidence="2" id="KW-1185">Reference proteome</keyword>
<protein>
    <submittedName>
        <fullName evidence="1">Uncharacterized protein</fullName>
    </submittedName>
</protein>
<dbReference type="Proteomes" id="UP001230649">
    <property type="component" value="Unassembled WGS sequence"/>
</dbReference>
<comment type="caution">
    <text evidence="1">The sequence shown here is derived from an EMBL/GenBank/DDBJ whole genome shotgun (WGS) entry which is preliminary data.</text>
</comment>
<gene>
    <name evidence="1" type="ORF">QFC20_003746</name>
</gene>
<evidence type="ECO:0000313" key="1">
    <source>
        <dbReference type="EMBL" id="KAJ9107211.1"/>
    </source>
</evidence>
<dbReference type="EMBL" id="JASBWS010000037">
    <property type="protein sequence ID" value="KAJ9107211.1"/>
    <property type="molecule type" value="Genomic_DNA"/>
</dbReference>
<organism evidence="1 2">
    <name type="scientific">Naganishia adeliensis</name>
    <dbReference type="NCBI Taxonomy" id="92952"/>
    <lineage>
        <taxon>Eukaryota</taxon>
        <taxon>Fungi</taxon>
        <taxon>Dikarya</taxon>
        <taxon>Basidiomycota</taxon>
        <taxon>Agaricomycotina</taxon>
        <taxon>Tremellomycetes</taxon>
        <taxon>Filobasidiales</taxon>
        <taxon>Filobasidiaceae</taxon>
        <taxon>Naganishia</taxon>
    </lineage>
</organism>
<proteinExistence type="predicted"/>